<comment type="caution">
    <text evidence="1">The sequence shown here is derived from an EMBL/GenBank/DDBJ whole genome shotgun (WGS) entry which is preliminary data.</text>
</comment>
<reference evidence="1 2" key="1">
    <citation type="submission" date="2016-10" db="EMBL/GenBank/DDBJ databases">
        <title>Genome sequence of the ascomycete fungus Penicillium subrubescens.</title>
        <authorList>
            <person name="De Vries R.P."/>
            <person name="Peng M."/>
            <person name="Dilokpimol A."/>
            <person name="Hilden K."/>
            <person name="Makela M.R."/>
            <person name="Grigoriev I."/>
            <person name="Riley R."/>
            <person name="Granchi Z."/>
        </authorList>
    </citation>
    <scope>NUCLEOTIDE SEQUENCE [LARGE SCALE GENOMIC DNA]</scope>
    <source>
        <strain evidence="1 2">CBS 132785</strain>
    </source>
</reference>
<dbReference type="EMBL" id="MNBE01000702">
    <property type="protein sequence ID" value="OKO95530.1"/>
    <property type="molecule type" value="Genomic_DNA"/>
</dbReference>
<accession>A0A1Q5T5P0</accession>
<dbReference type="Pfam" id="PF12511">
    <property type="entry name" value="DUF3716"/>
    <property type="match status" value="1"/>
</dbReference>
<name>A0A1Q5T5P0_9EURO</name>
<organism evidence="1 2">
    <name type="scientific">Penicillium subrubescens</name>
    <dbReference type="NCBI Taxonomy" id="1316194"/>
    <lineage>
        <taxon>Eukaryota</taxon>
        <taxon>Fungi</taxon>
        <taxon>Dikarya</taxon>
        <taxon>Ascomycota</taxon>
        <taxon>Pezizomycotina</taxon>
        <taxon>Eurotiomycetes</taxon>
        <taxon>Eurotiomycetidae</taxon>
        <taxon>Eurotiales</taxon>
        <taxon>Aspergillaceae</taxon>
        <taxon>Penicillium</taxon>
    </lineage>
</organism>
<proteinExistence type="predicted"/>
<gene>
    <name evidence="1" type="ORF">PENSUB_11042</name>
</gene>
<dbReference type="AlphaFoldDB" id="A0A1Q5T5P0"/>
<evidence type="ECO:0000313" key="1">
    <source>
        <dbReference type="EMBL" id="OKO95530.1"/>
    </source>
</evidence>
<keyword evidence="2" id="KW-1185">Reference proteome</keyword>
<evidence type="ECO:0000313" key="2">
    <source>
        <dbReference type="Proteomes" id="UP000186955"/>
    </source>
</evidence>
<dbReference type="InterPro" id="IPR022190">
    <property type="entry name" value="DUF3716"/>
</dbReference>
<protein>
    <submittedName>
        <fullName evidence="1">Uncharacterized protein</fullName>
    </submittedName>
</protein>
<sequence>MALGYAKCVRLRDGQGDALACANCRWNGKFRRCSLWQQEQTPETLAALKIGPRPSVDNKIREAIMSIAQCRGQMQKVARTLKETVADPFLGFARTQVRMLNSLASQLDASLAASQISHDKLISLGILPASQ</sequence>
<dbReference type="Proteomes" id="UP000186955">
    <property type="component" value="Unassembled WGS sequence"/>
</dbReference>